<dbReference type="AlphaFoldDB" id="A0A9N9G5M8"/>
<dbReference type="CDD" id="cd12087">
    <property type="entry name" value="TM_EGFR-like"/>
    <property type="match status" value="1"/>
</dbReference>
<feature type="signal peptide" evidence="3">
    <location>
        <begin position="1"/>
        <end position="19"/>
    </location>
</feature>
<evidence type="ECO:0000313" key="4">
    <source>
        <dbReference type="EMBL" id="CAG8583181.1"/>
    </source>
</evidence>
<feature type="transmembrane region" description="Helical" evidence="2">
    <location>
        <begin position="168"/>
        <end position="189"/>
    </location>
</feature>
<feature type="region of interest" description="Disordered" evidence="1">
    <location>
        <begin position="210"/>
        <end position="232"/>
    </location>
</feature>
<dbReference type="OrthoDB" id="2447840at2759"/>
<keyword evidence="5" id="KW-1185">Reference proteome</keyword>
<accession>A0A9N9G5M8</accession>
<evidence type="ECO:0000256" key="2">
    <source>
        <dbReference type="SAM" id="Phobius"/>
    </source>
</evidence>
<keyword evidence="2" id="KW-0812">Transmembrane</keyword>
<proteinExistence type="predicted"/>
<evidence type="ECO:0000256" key="1">
    <source>
        <dbReference type="SAM" id="MobiDB-lite"/>
    </source>
</evidence>
<protein>
    <submittedName>
        <fullName evidence="4">18909_t:CDS:1</fullName>
    </submittedName>
</protein>
<keyword evidence="3" id="KW-0732">Signal</keyword>
<sequence>MKLSTLVIFFAISLLFTSSQNERLSALAATTGSAGESPSVSQKPIPTSSKPPESSSQAAAPTSQSSGTTPTSSTQQQQSSDAPTSASSAASSADPSNTPSSAAQPPSGTIPDVSPPTSAPVVTYTSTFTVHPTGTGSSATGTPNPNSPGNSNTSSPQIDVPASTTKTIAIAAGVVGGIVILGGISIVLYRYQKSRASSDWDEEGEVVLRDGQGGFAPGNPFQSTLDQYHRNR</sequence>
<name>A0A9N9G5M8_9GLOM</name>
<gene>
    <name evidence="4" type="ORF">AMORRO_LOCUS7001</name>
</gene>
<feature type="chain" id="PRO_5040396531" evidence="3">
    <location>
        <begin position="20"/>
        <end position="232"/>
    </location>
</feature>
<keyword evidence="2" id="KW-1133">Transmembrane helix</keyword>
<keyword evidence="2" id="KW-0472">Membrane</keyword>
<dbReference type="EMBL" id="CAJVPV010005020">
    <property type="protein sequence ID" value="CAG8583181.1"/>
    <property type="molecule type" value="Genomic_DNA"/>
</dbReference>
<dbReference type="Proteomes" id="UP000789342">
    <property type="component" value="Unassembled WGS sequence"/>
</dbReference>
<evidence type="ECO:0000313" key="5">
    <source>
        <dbReference type="Proteomes" id="UP000789342"/>
    </source>
</evidence>
<feature type="compositionally biased region" description="Low complexity" evidence="1">
    <location>
        <begin position="46"/>
        <end position="103"/>
    </location>
</feature>
<feature type="compositionally biased region" description="Polar residues" evidence="1">
    <location>
        <begin position="123"/>
        <end position="132"/>
    </location>
</feature>
<organism evidence="4 5">
    <name type="scientific">Acaulospora morrowiae</name>
    <dbReference type="NCBI Taxonomy" id="94023"/>
    <lineage>
        <taxon>Eukaryota</taxon>
        <taxon>Fungi</taxon>
        <taxon>Fungi incertae sedis</taxon>
        <taxon>Mucoromycota</taxon>
        <taxon>Glomeromycotina</taxon>
        <taxon>Glomeromycetes</taxon>
        <taxon>Diversisporales</taxon>
        <taxon>Acaulosporaceae</taxon>
        <taxon>Acaulospora</taxon>
    </lineage>
</organism>
<comment type="caution">
    <text evidence="4">The sequence shown here is derived from an EMBL/GenBank/DDBJ whole genome shotgun (WGS) entry which is preliminary data.</text>
</comment>
<feature type="region of interest" description="Disordered" evidence="1">
    <location>
        <begin position="27"/>
        <end position="160"/>
    </location>
</feature>
<feature type="compositionally biased region" description="Polar residues" evidence="1">
    <location>
        <begin position="27"/>
        <end position="45"/>
    </location>
</feature>
<evidence type="ECO:0000256" key="3">
    <source>
        <dbReference type="SAM" id="SignalP"/>
    </source>
</evidence>
<feature type="compositionally biased region" description="Low complexity" evidence="1">
    <location>
        <begin position="133"/>
        <end position="156"/>
    </location>
</feature>
<reference evidence="4" key="1">
    <citation type="submission" date="2021-06" db="EMBL/GenBank/DDBJ databases">
        <authorList>
            <person name="Kallberg Y."/>
            <person name="Tangrot J."/>
            <person name="Rosling A."/>
        </authorList>
    </citation>
    <scope>NUCLEOTIDE SEQUENCE</scope>
    <source>
        <strain evidence="4">CL551</strain>
    </source>
</reference>